<evidence type="ECO:0000313" key="5">
    <source>
        <dbReference type="EMBL" id="GAA0500433.1"/>
    </source>
</evidence>
<keyword evidence="6" id="KW-1185">Reference proteome</keyword>
<keyword evidence="3" id="KW-0804">Transcription</keyword>
<dbReference type="PROSITE" id="PS50949">
    <property type="entry name" value="HTH_GNTR"/>
    <property type="match status" value="1"/>
</dbReference>
<dbReference type="EMBL" id="BAAADO010000006">
    <property type="protein sequence ID" value="GAA0500433.1"/>
    <property type="molecule type" value="Genomic_DNA"/>
</dbReference>
<dbReference type="RefSeq" id="WP_343842735.1">
    <property type="nucleotide sequence ID" value="NZ_BAAADO010000006.1"/>
</dbReference>
<sequence length="125" mass="14588">MGIDFKPDKPIYQQIMDRISSEIIRGERQAGDKLTSVREYAVEVGVNANTIQRVYRELEQMEIVESRRGQGTFITEKQERLHQLREDMKRQYIQSFISDMQGMGFSVHEMIDGIRQSSEGEDNND</sequence>
<dbReference type="CDD" id="cd07377">
    <property type="entry name" value="WHTH_GntR"/>
    <property type="match status" value="1"/>
</dbReference>
<dbReference type="PANTHER" id="PTHR38445">
    <property type="entry name" value="HTH-TYPE TRANSCRIPTIONAL REPRESSOR YTRA"/>
    <property type="match status" value="1"/>
</dbReference>
<gene>
    <name evidence="5" type="ORF">GCM10008986_29710</name>
</gene>
<dbReference type="SUPFAM" id="SSF46785">
    <property type="entry name" value="Winged helix' DNA-binding domain"/>
    <property type="match status" value="1"/>
</dbReference>
<evidence type="ECO:0000313" key="6">
    <source>
        <dbReference type="Proteomes" id="UP001500880"/>
    </source>
</evidence>
<evidence type="ECO:0000256" key="2">
    <source>
        <dbReference type="ARBA" id="ARBA00023125"/>
    </source>
</evidence>
<dbReference type="Pfam" id="PF00392">
    <property type="entry name" value="GntR"/>
    <property type="match status" value="1"/>
</dbReference>
<evidence type="ECO:0000256" key="1">
    <source>
        <dbReference type="ARBA" id="ARBA00023015"/>
    </source>
</evidence>
<evidence type="ECO:0000259" key="4">
    <source>
        <dbReference type="PROSITE" id="PS50949"/>
    </source>
</evidence>
<accession>A0ABN1BL94</accession>
<dbReference type="SMART" id="SM00345">
    <property type="entry name" value="HTH_GNTR"/>
    <property type="match status" value="1"/>
</dbReference>
<dbReference type="Gene3D" id="1.10.10.10">
    <property type="entry name" value="Winged helix-like DNA-binding domain superfamily/Winged helix DNA-binding domain"/>
    <property type="match status" value="1"/>
</dbReference>
<keyword evidence="1" id="KW-0805">Transcription regulation</keyword>
<keyword evidence="2" id="KW-0238">DNA-binding</keyword>
<dbReference type="InterPro" id="IPR000524">
    <property type="entry name" value="Tscrpt_reg_HTH_GntR"/>
</dbReference>
<dbReference type="InterPro" id="IPR036390">
    <property type="entry name" value="WH_DNA-bd_sf"/>
</dbReference>
<proteinExistence type="predicted"/>
<comment type="caution">
    <text evidence="5">The sequence shown here is derived from an EMBL/GenBank/DDBJ whole genome shotgun (WGS) entry which is preliminary data.</text>
</comment>
<evidence type="ECO:0000256" key="3">
    <source>
        <dbReference type="ARBA" id="ARBA00023163"/>
    </source>
</evidence>
<dbReference type="PANTHER" id="PTHR38445:SF6">
    <property type="entry name" value="GNTR-FAMILY TRANSCRIPTIONAL REGULATOR"/>
    <property type="match status" value="1"/>
</dbReference>
<organism evidence="5 6">
    <name type="scientific">Salinibacillus aidingensis</name>
    <dbReference type="NCBI Taxonomy" id="237684"/>
    <lineage>
        <taxon>Bacteria</taxon>
        <taxon>Bacillati</taxon>
        <taxon>Bacillota</taxon>
        <taxon>Bacilli</taxon>
        <taxon>Bacillales</taxon>
        <taxon>Bacillaceae</taxon>
        <taxon>Salinibacillus</taxon>
    </lineage>
</organism>
<protein>
    <submittedName>
        <fullName evidence="5">GntR family transcriptional regulator</fullName>
    </submittedName>
</protein>
<dbReference type="Proteomes" id="UP001500880">
    <property type="component" value="Unassembled WGS sequence"/>
</dbReference>
<reference evidence="5 6" key="1">
    <citation type="journal article" date="2019" name="Int. J. Syst. Evol. Microbiol.">
        <title>The Global Catalogue of Microorganisms (GCM) 10K type strain sequencing project: providing services to taxonomists for standard genome sequencing and annotation.</title>
        <authorList>
            <consortium name="The Broad Institute Genomics Platform"/>
            <consortium name="The Broad Institute Genome Sequencing Center for Infectious Disease"/>
            <person name="Wu L."/>
            <person name="Ma J."/>
        </authorList>
    </citation>
    <scope>NUCLEOTIDE SEQUENCE [LARGE SCALE GENOMIC DNA]</scope>
    <source>
        <strain evidence="5 6">JCM 12389</strain>
    </source>
</reference>
<feature type="domain" description="HTH gntR-type" evidence="4">
    <location>
        <begin position="9"/>
        <end position="77"/>
    </location>
</feature>
<name>A0ABN1BL94_9BACI</name>
<dbReference type="InterPro" id="IPR036388">
    <property type="entry name" value="WH-like_DNA-bd_sf"/>
</dbReference>